<keyword evidence="1" id="KW-0805">Transcription regulation</keyword>
<dbReference type="RefSeq" id="WP_008870260.1">
    <property type="nucleotide sequence ID" value="NZ_ACJN02000002.1"/>
</dbReference>
<keyword evidence="2" id="KW-0238">DNA-binding</keyword>
<dbReference type="PANTHER" id="PTHR40661">
    <property type="match status" value="1"/>
</dbReference>
<evidence type="ECO:0000313" key="7">
    <source>
        <dbReference type="Proteomes" id="UP000005496"/>
    </source>
</evidence>
<evidence type="ECO:0000259" key="5">
    <source>
        <dbReference type="Pfam" id="PF07022"/>
    </source>
</evidence>
<dbReference type="SUPFAM" id="SSF51306">
    <property type="entry name" value="LexA/Signal peptidase"/>
    <property type="match status" value="1"/>
</dbReference>
<keyword evidence="3" id="KW-0804">Transcription</keyword>
<protein>
    <submittedName>
        <fullName evidence="6">Phage repressor</fullName>
    </submittedName>
</protein>
<dbReference type="CDD" id="cd06529">
    <property type="entry name" value="S24_LexA-like"/>
    <property type="match status" value="1"/>
</dbReference>
<dbReference type="Proteomes" id="UP000005496">
    <property type="component" value="Unassembled WGS sequence"/>
</dbReference>
<dbReference type="PANTHER" id="PTHR40661:SF3">
    <property type="entry name" value="FELS-1 PROPHAGE TRANSCRIPTIONAL REGULATOR"/>
    <property type="match status" value="1"/>
</dbReference>
<dbReference type="InterPro" id="IPR036286">
    <property type="entry name" value="LexA/Signal_pep-like_sf"/>
</dbReference>
<reference evidence="6" key="1">
    <citation type="submission" date="2010-05" db="EMBL/GenBank/DDBJ databases">
        <title>The draft genome of Desulfonatronospira thiodismutans ASO3-1.</title>
        <authorList>
            <consortium name="US DOE Joint Genome Institute (JGI-PGF)"/>
            <person name="Lucas S."/>
            <person name="Copeland A."/>
            <person name="Lapidus A."/>
            <person name="Cheng J.-F."/>
            <person name="Bruce D."/>
            <person name="Goodwin L."/>
            <person name="Pitluck S."/>
            <person name="Chertkov O."/>
            <person name="Brettin T."/>
            <person name="Detter J.C."/>
            <person name="Han C."/>
            <person name="Land M.L."/>
            <person name="Hauser L."/>
            <person name="Kyrpides N."/>
            <person name="Mikhailova N."/>
            <person name="Muyzer G."/>
            <person name="Woyke T."/>
        </authorList>
    </citation>
    <scope>NUCLEOTIDE SEQUENCE [LARGE SCALE GENOMIC DNA]</scope>
    <source>
        <strain evidence="6">ASO3-1</strain>
    </source>
</reference>
<keyword evidence="7" id="KW-1185">Reference proteome</keyword>
<gene>
    <name evidence="6" type="ORF">Dthio_PD2338</name>
</gene>
<accession>D6SQC0</accession>
<dbReference type="InterPro" id="IPR010744">
    <property type="entry name" value="Phage_CI_N"/>
</dbReference>
<organism evidence="6 7">
    <name type="scientific">Desulfonatronospira thiodismutans ASO3-1</name>
    <dbReference type="NCBI Taxonomy" id="555779"/>
    <lineage>
        <taxon>Bacteria</taxon>
        <taxon>Pseudomonadati</taxon>
        <taxon>Thermodesulfobacteriota</taxon>
        <taxon>Desulfovibrionia</taxon>
        <taxon>Desulfovibrionales</taxon>
        <taxon>Desulfonatronovibrionaceae</taxon>
        <taxon>Desulfonatronospira</taxon>
    </lineage>
</organism>
<dbReference type="Pfam" id="PF00717">
    <property type="entry name" value="Peptidase_S24"/>
    <property type="match status" value="1"/>
</dbReference>
<dbReference type="AlphaFoldDB" id="D6SQC0"/>
<evidence type="ECO:0000256" key="3">
    <source>
        <dbReference type="ARBA" id="ARBA00023163"/>
    </source>
</evidence>
<evidence type="ECO:0000313" key="6">
    <source>
        <dbReference type="EMBL" id="EFI34946.1"/>
    </source>
</evidence>
<evidence type="ECO:0000256" key="1">
    <source>
        <dbReference type="ARBA" id="ARBA00023015"/>
    </source>
</evidence>
<dbReference type="EMBL" id="ACJN02000002">
    <property type="protein sequence ID" value="EFI34946.1"/>
    <property type="molecule type" value="Genomic_DNA"/>
</dbReference>
<dbReference type="OrthoDB" id="5363392at2"/>
<dbReference type="InterPro" id="IPR010982">
    <property type="entry name" value="Lambda_DNA-bd_dom_sf"/>
</dbReference>
<dbReference type="Gene3D" id="1.10.260.40">
    <property type="entry name" value="lambda repressor-like DNA-binding domains"/>
    <property type="match status" value="1"/>
</dbReference>
<evidence type="ECO:0000256" key="2">
    <source>
        <dbReference type="ARBA" id="ARBA00023125"/>
    </source>
</evidence>
<dbReference type="Pfam" id="PF07022">
    <property type="entry name" value="Phage_CI_repr"/>
    <property type="match status" value="1"/>
</dbReference>
<dbReference type="InterPro" id="IPR015927">
    <property type="entry name" value="Peptidase_S24_S26A/B/C"/>
</dbReference>
<dbReference type="GO" id="GO:0045892">
    <property type="term" value="P:negative regulation of DNA-templated transcription"/>
    <property type="evidence" value="ECO:0007669"/>
    <property type="project" value="InterPro"/>
</dbReference>
<evidence type="ECO:0000259" key="4">
    <source>
        <dbReference type="Pfam" id="PF00717"/>
    </source>
</evidence>
<name>D6SQC0_9BACT</name>
<feature type="domain" description="Peptidase S24/S26A/S26B/S26C" evidence="4">
    <location>
        <begin position="84"/>
        <end position="201"/>
    </location>
</feature>
<proteinExistence type="predicted"/>
<dbReference type="eggNOG" id="COG2932">
    <property type="taxonomic scope" value="Bacteria"/>
</dbReference>
<dbReference type="Gene3D" id="2.10.109.10">
    <property type="entry name" value="Umud Fragment, subunit A"/>
    <property type="match status" value="1"/>
</dbReference>
<feature type="domain" description="Bacteriophage CI repressor N-terminal" evidence="5">
    <location>
        <begin position="6"/>
        <end position="68"/>
    </location>
</feature>
<sequence length="209" mass="22912">MQFEDFFQRVARATEINTQRQLADILGVGATAITLAKKRGVPASWSLKIASVFGINPNWIQTGKGPVYQAGREGTFFVPRVSARACAGGGSLDVRDNIVDEIPFATDWLRKKGHPENLVLMEVMGDSMSPELEEGDNILVDLGQKKITGRSPFVLGLEEGLQVKRVESAPGIVILLSTNPRYSSITLHGDEVDSLRIVGRVLWSSREYS</sequence>
<comment type="caution">
    <text evidence="6">The sequence shown here is derived from an EMBL/GenBank/DDBJ whole genome shotgun (WGS) entry which is preliminary data.</text>
</comment>
<dbReference type="InterPro" id="IPR039418">
    <property type="entry name" value="LexA-like"/>
</dbReference>
<dbReference type="InterPro" id="IPR001387">
    <property type="entry name" value="Cro/C1-type_HTH"/>
</dbReference>
<dbReference type="GO" id="GO:0003677">
    <property type="term" value="F:DNA binding"/>
    <property type="evidence" value="ECO:0007669"/>
    <property type="project" value="UniProtKB-KW"/>
</dbReference>
<dbReference type="CDD" id="cd00093">
    <property type="entry name" value="HTH_XRE"/>
    <property type="match status" value="1"/>
</dbReference>